<dbReference type="Pfam" id="PF00271">
    <property type="entry name" value="Helicase_C"/>
    <property type="match status" value="1"/>
</dbReference>
<dbReference type="SMART" id="SM00487">
    <property type="entry name" value="DEXDc"/>
    <property type="match status" value="1"/>
</dbReference>
<dbReference type="PROSITE" id="PS51194">
    <property type="entry name" value="HELICASE_CTER"/>
    <property type="match status" value="1"/>
</dbReference>
<feature type="domain" description="Helicase C-terminal" evidence="4">
    <location>
        <begin position="1007"/>
        <end position="1165"/>
    </location>
</feature>
<dbReference type="InterPro" id="IPR014001">
    <property type="entry name" value="Helicase_ATP-bd"/>
</dbReference>
<gene>
    <name evidence="5" type="ORF">CF168_11615</name>
</gene>
<dbReference type="RefSeq" id="WP_089067942.1">
    <property type="nucleotide sequence ID" value="NZ_CP022358.1"/>
</dbReference>
<dbReference type="PROSITE" id="PS51192">
    <property type="entry name" value="HELICASE_ATP_BIND_1"/>
    <property type="match status" value="1"/>
</dbReference>
<evidence type="ECO:0000313" key="5">
    <source>
        <dbReference type="EMBL" id="ASK69464.1"/>
    </source>
</evidence>
<dbReference type="Pfam" id="PF09369">
    <property type="entry name" value="MZB"/>
    <property type="match status" value="1"/>
</dbReference>
<evidence type="ECO:0000259" key="4">
    <source>
        <dbReference type="PROSITE" id="PS51194"/>
    </source>
</evidence>
<dbReference type="PANTHER" id="PTHR47957">
    <property type="entry name" value="ATP-DEPENDENT HELICASE HRQ1"/>
    <property type="match status" value="1"/>
</dbReference>
<evidence type="ECO:0000313" key="6">
    <source>
        <dbReference type="Proteomes" id="UP000198367"/>
    </source>
</evidence>
<accession>A0A220UMI9</accession>
<dbReference type="GO" id="GO:0003676">
    <property type="term" value="F:nucleic acid binding"/>
    <property type="evidence" value="ECO:0007669"/>
    <property type="project" value="InterPro"/>
</dbReference>
<evidence type="ECO:0000259" key="3">
    <source>
        <dbReference type="PROSITE" id="PS51192"/>
    </source>
</evidence>
<dbReference type="KEGG" id="sbj:CF168_11615"/>
<dbReference type="Pfam" id="PF00270">
    <property type="entry name" value="DEAD"/>
    <property type="match status" value="1"/>
</dbReference>
<evidence type="ECO:0000256" key="1">
    <source>
        <dbReference type="ARBA" id="ARBA00022741"/>
    </source>
</evidence>
<proteinExistence type="predicted"/>
<evidence type="ECO:0000256" key="2">
    <source>
        <dbReference type="ARBA" id="ARBA00022840"/>
    </source>
</evidence>
<dbReference type="Proteomes" id="UP000198367">
    <property type="component" value="Chromosome"/>
</dbReference>
<organism evidence="5 6">
    <name type="scientific">Shewanella bicestrii</name>
    <dbReference type="NCBI Taxonomy" id="2018305"/>
    <lineage>
        <taxon>Bacteria</taxon>
        <taxon>Pseudomonadati</taxon>
        <taxon>Pseudomonadota</taxon>
        <taxon>Gammaproteobacteria</taxon>
        <taxon>Alteromonadales</taxon>
        <taxon>Shewanellaceae</taxon>
        <taxon>Shewanella</taxon>
    </lineage>
</organism>
<name>A0A220UMI9_9GAMM</name>
<dbReference type="GO" id="GO:0006289">
    <property type="term" value="P:nucleotide-excision repair"/>
    <property type="evidence" value="ECO:0007669"/>
    <property type="project" value="TreeGrafter"/>
</dbReference>
<dbReference type="EMBL" id="CP022358">
    <property type="protein sequence ID" value="ASK69464.1"/>
    <property type="molecule type" value="Genomic_DNA"/>
</dbReference>
<keyword evidence="1" id="KW-0547">Nucleotide-binding</keyword>
<keyword evidence="5" id="KW-0347">Helicase</keyword>
<feature type="domain" description="Helicase ATP-binding" evidence="3">
    <location>
        <begin position="112"/>
        <end position="313"/>
    </location>
</feature>
<dbReference type="PANTHER" id="PTHR47957:SF3">
    <property type="entry name" value="ATP-DEPENDENT HELICASE HRQ1"/>
    <property type="match status" value="1"/>
</dbReference>
<dbReference type="InterPro" id="IPR027417">
    <property type="entry name" value="P-loop_NTPase"/>
</dbReference>
<dbReference type="GO" id="GO:0005524">
    <property type="term" value="F:ATP binding"/>
    <property type="evidence" value="ECO:0007669"/>
    <property type="project" value="UniProtKB-KW"/>
</dbReference>
<dbReference type="SUPFAM" id="SSF52540">
    <property type="entry name" value="P-loop containing nucleoside triphosphate hydrolases"/>
    <property type="match status" value="2"/>
</dbReference>
<dbReference type="SMART" id="SM00490">
    <property type="entry name" value="HELICc"/>
    <property type="match status" value="1"/>
</dbReference>
<keyword evidence="5" id="KW-0378">Hydrolase</keyword>
<dbReference type="GO" id="GO:0036297">
    <property type="term" value="P:interstrand cross-link repair"/>
    <property type="evidence" value="ECO:0007669"/>
    <property type="project" value="TreeGrafter"/>
</dbReference>
<dbReference type="GO" id="GO:0043138">
    <property type="term" value="F:3'-5' DNA helicase activity"/>
    <property type="evidence" value="ECO:0007669"/>
    <property type="project" value="TreeGrafter"/>
</dbReference>
<sequence length="2075" mass="234551">MEYFESIIDQLTKRAARATLGQFGLRSKPLREFLWSAFSKPPGQDGAFLGDPVFEATFGWKHHTEPMTALSGGRLETRLVDAMENPPKELRDDYKFDSSLRPYAHQYEAWEHLFQSEPRSVIVSSGTGSGKTECFLVPILNDIVKRQSKSNGVEALFLYPLNALINSQRDRLAAWTHELGAEVKFCLYNGETKEIVPAAKQRAHPNQQLSRKALRDEPGQILVTNATMLEYMLVRQKDEPILAKSKGKLRWIVLDEAHTYIGSQAAELSLLLRRVMHGFDVTPDRVRFVATSATIGGKNSDTDLKAFLADVAGVDISQVYLVKGHREVSPLSEFESPYAMDLKAISTITSMSDRYKALESIMPLRILRQSLSTDDNRLSLLQIRKLLSATDELLSEEMTLKWLDVCASTKDSSGMAFIPFRMHLFHRVSGGLWACSNPSCSAKSNTPLDSIEWRFGMVYMSRREKCSCGSPVFEMTGCNGCGTSLLLAEESISKESGDTVLSLTKPESSVDDFSLDIESDDIDMFEDIEADDSEVHTRLCILAEQPWDETGSYWLNNDRVLKSASFKEAYLVNKVEGYEKSKGSCLGLRCPCCQHTKIQNFDFYRHFRNGAPFMLSTVIPTLLEFCQDGKKEQLKGPWNGRRMITFTDSRQGTARFAAKSQQDAERQFLRAALFHLVTDRTLKSGNLTPEQHADLEKYKARLDTFKELGDDDMVEIIEEKIASLASAGDVSIPWSDVEHELAKERELQYWIKDSYQRFDEQMSMVKDPLLLARLLLLREFNSRPKRQNTLETLGLIRLEFPSIKDKGNTAPLEWKRLNSTVDEAQKSWVDFLTLCLNFHVRANKAISLSEEQQRWIGAKFSPGLIIAPDNDTQYRNIQSWPQVRGGSVQPRLVKLLVTAFNLNLDEKEDRVSINIILQEAWKVLQRHVLSASGDGYRLELEKQVSFSLTKDKWQCPHTQKIIDTPLQEVSPYLNVKGARQDQLCRLLPSPSYPYPYGRNVEDGSQITLEQVRGWQESDEVTFLRRENAWSDISDRIVERTPYFRVAEHSAQLPASLLRDYEEKFKAGVINVLSCSTTMEMGVDIGGISVVAMNNAPPNPANYLQRAGRAGRRGESRSVALTLCKNTPHGEHIFEETRWAFDTPIHVPNVSLSSEYIVKRHINALLLSVFLRNHPLSDNALRLSCGNFFAPLHESCPAHAEVFASWCRTDALNEINAGLETLLKRTILQETAKHQLVRDAACQIEDILKRWKKEHELLIEQSETIKSDNNRLSTAQAAVESQIQRLEGEYLLSELARKGFLPGYGFPTDVVSLNNDNIESINRRKNVIQAAKQARSAKDSQLEHRIDNLYSARDYPSRDLSVAIRDYAPGAEVVLDGRVYQSGGVILNWHSPASADQVSEIQSLLWAWRCNHCGSSGVDRALPTSCKSCDSELKPNTYHRFIEPGSFAIDIRNKPHNDISKLTHIPFQDPWVTVEKSDWVEMSVNPSVLFKSSHDGHVYYHSTGLSNRGYALCLECGRMEPMPDDESVTAHKVLERHTRLRGGKGELERESEVFCGGNERDFAIKGPIELGHSTHTDVFELLLFNADGSVLSNRTIARTISVLIRNELAEKLGINSDEIGCTTKPVNYDNQEAQAIVLYDSAAGGAGFSIKASEYIVELLEKSKGKAVSCSCDRACHRCLVDYSTQHALDLLDRRAVIGFLDNDFFNRMLLPAEFEIFESGNQRELKPLRVAIEQAMAHAGVPVLNVYISKKALVDFESWPLINSLYDWARERALNLVLSENELPNLDISEQISLSWLSSHPKISLKQTPSPLPEGQTLFAEVVVGDMAQCWGIVDGYESQLIKGLRKAPLVTECVLEVLKNSEKLGSVSIHKELDGPADRFGALFWTSVFTSSELLMNRMQQHKITEVIYQDRYLAAPLPMGLCLRTIGAILSHYEGCRARIVTGALKTEAELQREKRWKSQEEQKTVQDNWQSEEARQLVLDEAIYQSGFDIELNTKDKYLLPHARTMSLVFDDGVTVQMWLDQGFGYWWVDKHSNENELKPHDQIEYLARDLLTADWKLRSGKWATAIFFSVE</sequence>
<reference evidence="5 6" key="1">
    <citation type="submission" date="2017-07" db="EMBL/GenBank/DDBJ databases">
        <title>Phenotypical and genomic characterization of a clinical isolate of Shewanella bicestrii sp. nov. producing an extended-spectrum beta-lactamase and a new oxacillinase variant.</title>
        <authorList>
            <person name="Jousset A.B."/>
            <person name="Bonnin R.A."/>
            <person name="Girlich D."/>
            <person name="Dabos L."/>
            <person name="Potron A."/>
            <person name="Dortet L."/>
            <person name="Glaser P."/>
            <person name="Naas T."/>
        </authorList>
    </citation>
    <scope>NUCLEOTIDE SEQUENCE [LARGE SCALE GENOMIC DNA]</scope>
    <source>
        <strain evidence="5 6">JAB-1</strain>
    </source>
</reference>
<dbReference type="Gene3D" id="3.40.50.300">
    <property type="entry name" value="P-loop containing nucleotide triphosphate hydrolases"/>
    <property type="match status" value="2"/>
</dbReference>
<dbReference type="InterPro" id="IPR011545">
    <property type="entry name" value="DEAD/DEAH_box_helicase_dom"/>
</dbReference>
<dbReference type="InterPro" id="IPR018973">
    <property type="entry name" value="MZB"/>
</dbReference>
<dbReference type="InterPro" id="IPR001650">
    <property type="entry name" value="Helicase_C-like"/>
</dbReference>
<protein>
    <submittedName>
        <fullName evidence="5">Helicase</fullName>
    </submittedName>
</protein>
<keyword evidence="2" id="KW-0067">ATP-binding</keyword>
<keyword evidence="6" id="KW-1185">Reference proteome</keyword>